<evidence type="ECO:0000313" key="4">
    <source>
        <dbReference type="Proteomes" id="UP000257143"/>
    </source>
</evidence>
<dbReference type="InterPro" id="IPR025341">
    <property type="entry name" value="DUF4247"/>
</dbReference>
<proteinExistence type="predicted"/>
<evidence type="ECO:0000313" key="3">
    <source>
        <dbReference type="EMBL" id="RDW16349.1"/>
    </source>
</evidence>
<comment type="caution">
    <text evidence="3">The sequence shown here is derived from an EMBL/GenBank/DDBJ whole genome shotgun (WGS) entry which is preliminary data.</text>
</comment>
<name>A0A3D8PM87_9BACI</name>
<accession>A0A3D8PM87</accession>
<dbReference type="RefSeq" id="WP_115774535.1">
    <property type="nucleotide sequence ID" value="NZ_PIOC01000027.1"/>
</dbReference>
<feature type="compositionally biased region" description="Polar residues" evidence="1">
    <location>
        <begin position="182"/>
        <end position="201"/>
    </location>
</feature>
<sequence>MFKRGCMLSGFILFSLFLTACTSPIDGTDRGIQQEITITAADIPVESDKQVIEDSIAASPSNQIDAIIESNFPLVDVVTDESTSAQIYATKEFRLEELATVITSKVEPDEASEVIDQQQIFIYPDYFVTLKPSVDDETVLLIEVATEQYAERNYSPSFLQTYFGIRLLESLFGNNWGSFRNEPRSGTNSSYGTPNRGNTTFRGGGPNAGK</sequence>
<dbReference type="OrthoDB" id="2967172at2"/>
<reference evidence="4" key="1">
    <citation type="submission" date="2017-11" db="EMBL/GenBank/DDBJ databases">
        <authorList>
            <person name="Zhu W."/>
        </authorList>
    </citation>
    <scope>NUCLEOTIDE SEQUENCE [LARGE SCALE GENOMIC DNA]</scope>
    <source>
        <strain evidence="4">CAU 1183</strain>
    </source>
</reference>
<evidence type="ECO:0000256" key="1">
    <source>
        <dbReference type="SAM" id="MobiDB-lite"/>
    </source>
</evidence>
<dbReference type="PROSITE" id="PS51257">
    <property type="entry name" value="PROKAR_LIPOPROTEIN"/>
    <property type="match status" value="1"/>
</dbReference>
<dbReference type="Proteomes" id="UP000257143">
    <property type="component" value="Unassembled WGS sequence"/>
</dbReference>
<gene>
    <name evidence="3" type="ORF">CWR48_17040</name>
</gene>
<evidence type="ECO:0000256" key="2">
    <source>
        <dbReference type="SAM" id="SignalP"/>
    </source>
</evidence>
<feature type="signal peptide" evidence="2">
    <location>
        <begin position="1"/>
        <end position="20"/>
    </location>
</feature>
<dbReference type="Pfam" id="PF14042">
    <property type="entry name" value="DUF4247"/>
    <property type="match status" value="1"/>
</dbReference>
<keyword evidence="4" id="KW-1185">Reference proteome</keyword>
<protein>
    <submittedName>
        <fullName evidence="3">DUF4247 domain-containing protein</fullName>
    </submittedName>
</protein>
<feature type="region of interest" description="Disordered" evidence="1">
    <location>
        <begin position="182"/>
        <end position="210"/>
    </location>
</feature>
<dbReference type="EMBL" id="PIOC01000027">
    <property type="protein sequence ID" value="RDW16349.1"/>
    <property type="molecule type" value="Genomic_DNA"/>
</dbReference>
<dbReference type="AlphaFoldDB" id="A0A3D8PM87"/>
<keyword evidence="2" id="KW-0732">Signal</keyword>
<feature type="chain" id="PRO_5038525143" evidence="2">
    <location>
        <begin position="21"/>
        <end position="210"/>
    </location>
</feature>
<organism evidence="3 4">
    <name type="scientific">Oceanobacillus arenosus</name>
    <dbReference type="NCBI Taxonomy" id="1229153"/>
    <lineage>
        <taxon>Bacteria</taxon>
        <taxon>Bacillati</taxon>
        <taxon>Bacillota</taxon>
        <taxon>Bacilli</taxon>
        <taxon>Bacillales</taxon>
        <taxon>Bacillaceae</taxon>
        <taxon>Oceanobacillus</taxon>
    </lineage>
</organism>